<evidence type="ECO:0000256" key="3">
    <source>
        <dbReference type="SAM" id="MobiDB-lite"/>
    </source>
</evidence>
<keyword evidence="1 2" id="KW-0238">DNA-binding</keyword>
<dbReference type="PANTHER" id="PTHR30055:SF226">
    <property type="entry name" value="HTH-TYPE TRANSCRIPTIONAL REGULATOR PKSA"/>
    <property type="match status" value="1"/>
</dbReference>
<gene>
    <name evidence="5" type="ORF">IU459_09730</name>
</gene>
<reference evidence="5 6" key="1">
    <citation type="submission" date="2020-10" db="EMBL/GenBank/DDBJ databases">
        <title>Identification of Nocardia species via Next-generation sequencing and recognition of intraspecies genetic diversity.</title>
        <authorList>
            <person name="Li P."/>
            <person name="Li P."/>
            <person name="Lu B."/>
        </authorList>
    </citation>
    <scope>NUCLEOTIDE SEQUENCE [LARGE SCALE GENOMIC DNA]</scope>
    <source>
        <strain evidence="5 6">BJ06-0157</strain>
    </source>
</reference>
<dbReference type="PROSITE" id="PS50977">
    <property type="entry name" value="HTH_TETR_2"/>
    <property type="match status" value="1"/>
</dbReference>
<dbReference type="Gene3D" id="1.10.357.10">
    <property type="entry name" value="Tetracycline Repressor, domain 2"/>
    <property type="match status" value="1"/>
</dbReference>
<comment type="caution">
    <text evidence="5">The sequence shown here is derived from an EMBL/GenBank/DDBJ whole genome shotgun (WGS) entry which is preliminary data.</text>
</comment>
<dbReference type="InterPro" id="IPR001647">
    <property type="entry name" value="HTH_TetR"/>
</dbReference>
<dbReference type="InterPro" id="IPR009057">
    <property type="entry name" value="Homeodomain-like_sf"/>
</dbReference>
<evidence type="ECO:0000256" key="1">
    <source>
        <dbReference type="ARBA" id="ARBA00023125"/>
    </source>
</evidence>
<name>A0ABS0CSG5_9NOCA</name>
<dbReference type="SUPFAM" id="SSF46689">
    <property type="entry name" value="Homeodomain-like"/>
    <property type="match status" value="1"/>
</dbReference>
<dbReference type="EMBL" id="JADLQX010000006">
    <property type="protein sequence ID" value="MBF6297824.1"/>
    <property type="molecule type" value="Genomic_DNA"/>
</dbReference>
<accession>A0ABS0CSG5</accession>
<keyword evidence="6" id="KW-1185">Reference proteome</keyword>
<dbReference type="InterPro" id="IPR050109">
    <property type="entry name" value="HTH-type_TetR-like_transc_reg"/>
</dbReference>
<evidence type="ECO:0000256" key="2">
    <source>
        <dbReference type="PROSITE-ProRule" id="PRU00335"/>
    </source>
</evidence>
<dbReference type="RefSeq" id="WP_195129155.1">
    <property type="nucleotide sequence ID" value="NZ_JADLQX010000006.1"/>
</dbReference>
<feature type="DNA-binding region" description="H-T-H motif" evidence="2">
    <location>
        <begin position="52"/>
        <end position="71"/>
    </location>
</feature>
<evidence type="ECO:0000259" key="4">
    <source>
        <dbReference type="PROSITE" id="PS50977"/>
    </source>
</evidence>
<evidence type="ECO:0000313" key="5">
    <source>
        <dbReference type="EMBL" id="MBF6297824.1"/>
    </source>
</evidence>
<organism evidence="5 6">
    <name type="scientific">Nocardia amamiensis</name>
    <dbReference type="NCBI Taxonomy" id="404578"/>
    <lineage>
        <taxon>Bacteria</taxon>
        <taxon>Bacillati</taxon>
        <taxon>Actinomycetota</taxon>
        <taxon>Actinomycetes</taxon>
        <taxon>Mycobacteriales</taxon>
        <taxon>Nocardiaceae</taxon>
        <taxon>Nocardia</taxon>
    </lineage>
</organism>
<dbReference type="Proteomes" id="UP000702209">
    <property type="component" value="Unassembled WGS sequence"/>
</dbReference>
<feature type="domain" description="HTH tetR-type" evidence="4">
    <location>
        <begin position="29"/>
        <end position="89"/>
    </location>
</feature>
<feature type="region of interest" description="Disordered" evidence="3">
    <location>
        <begin position="1"/>
        <end position="26"/>
    </location>
</feature>
<sequence length="224" mass="24549">MTRSTSAARPAATGSRRRIRGLDAEQRSAQRRSQLLDAATELFAEQGFSGTSIEQICQRAYVGTKGFYDHFDSKEACYIALLEQVTAQIQQRVADVAAGVADSPWPHRVEAIVGAFVHAITDDPRLGKVTFGEAGGISPAVERQRRSNRRWAAAFLDRQWAEGDANDQDQERGRLALALATIGGIFELVTDWLHHDNTADSAPTLIDDLTRFITVVDAGRRASP</sequence>
<dbReference type="PANTHER" id="PTHR30055">
    <property type="entry name" value="HTH-TYPE TRANSCRIPTIONAL REGULATOR RUTR"/>
    <property type="match status" value="1"/>
</dbReference>
<feature type="compositionally biased region" description="Low complexity" evidence="3">
    <location>
        <begin position="1"/>
        <end position="14"/>
    </location>
</feature>
<evidence type="ECO:0000313" key="6">
    <source>
        <dbReference type="Proteomes" id="UP000702209"/>
    </source>
</evidence>
<protein>
    <submittedName>
        <fullName evidence="5">TetR/AcrR family transcriptional regulator</fullName>
    </submittedName>
</protein>
<dbReference type="Pfam" id="PF00440">
    <property type="entry name" value="TetR_N"/>
    <property type="match status" value="1"/>
</dbReference>
<proteinExistence type="predicted"/>
<dbReference type="PRINTS" id="PR00455">
    <property type="entry name" value="HTHTETR"/>
</dbReference>